<dbReference type="Gene3D" id="3.90.950.20">
    <property type="entry name" value="CinA-like"/>
    <property type="match status" value="1"/>
</dbReference>
<dbReference type="InterPro" id="IPR036653">
    <property type="entry name" value="CinA-like_C"/>
</dbReference>
<dbReference type="InterPro" id="IPR008136">
    <property type="entry name" value="CinA_C"/>
</dbReference>
<organism evidence="2 3">
    <name type="scientific">Legionella spiritensis</name>
    <dbReference type="NCBI Taxonomy" id="452"/>
    <lineage>
        <taxon>Bacteria</taxon>
        <taxon>Pseudomonadati</taxon>
        <taxon>Pseudomonadota</taxon>
        <taxon>Gammaproteobacteria</taxon>
        <taxon>Legionellales</taxon>
        <taxon>Legionellaceae</taxon>
        <taxon>Legionella</taxon>
    </lineage>
</organism>
<dbReference type="EMBL" id="LNYX01000005">
    <property type="protein sequence ID" value="KTD65751.1"/>
    <property type="molecule type" value="Genomic_DNA"/>
</dbReference>
<feature type="domain" description="CinA C-terminal" evidence="1">
    <location>
        <begin position="10"/>
        <end position="159"/>
    </location>
</feature>
<dbReference type="Pfam" id="PF02464">
    <property type="entry name" value="CinA"/>
    <property type="match status" value="1"/>
</dbReference>
<dbReference type="SUPFAM" id="SSF142433">
    <property type="entry name" value="CinA-like"/>
    <property type="match status" value="1"/>
</dbReference>
<dbReference type="NCBIfam" id="TIGR00199">
    <property type="entry name" value="PncC_domain"/>
    <property type="match status" value="1"/>
</dbReference>
<reference evidence="2 3" key="1">
    <citation type="submission" date="2015-11" db="EMBL/GenBank/DDBJ databases">
        <title>Genomic analysis of 38 Legionella species identifies large and diverse effector repertoires.</title>
        <authorList>
            <person name="Burstein D."/>
            <person name="Amaro F."/>
            <person name="Zusman T."/>
            <person name="Lifshitz Z."/>
            <person name="Cohen O."/>
            <person name="Gilbert J.A."/>
            <person name="Pupko T."/>
            <person name="Shuman H.A."/>
            <person name="Segal G."/>
        </authorList>
    </citation>
    <scope>NUCLEOTIDE SEQUENCE [LARGE SCALE GENOMIC DNA]</scope>
    <source>
        <strain evidence="2 3">Mt.St.Helens-9</strain>
    </source>
</reference>
<sequence length="165" mass="17775">MNSLRHLLPELTRKLLAMNLMITTAESCTGGMIASLLTELPGSSVWFERGFVTYSNAAKQEMLGVDKHLIQSHGAVSIPVAEAMATGALHHSRADVALSVTGVAGPDGGTLDKPVGTVCFAFTGRDMPLRSQYRSFPPSSSREQIRQWSCIDALQGMISLLNESR</sequence>
<name>A0A0W0Z9H6_LEGSP</name>
<accession>A0A0W0Z9H6</accession>
<dbReference type="STRING" id="452.Lspi_0463"/>
<evidence type="ECO:0000313" key="3">
    <source>
        <dbReference type="Proteomes" id="UP000054877"/>
    </source>
</evidence>
<evidence type="ECO:0000259" key="1">
    <source>
        <dbReference type="Pfam" id="PF02464"/>
    </source>
</evidence>
<dbReference type="PATRIC" id="fig|452.5.peg.504"/>
<dbReference type="RefSeq" id="WP_058482402.1">
    <property type="nucleotide sequence ID" value="NZ_CAAAII010000003.1"/>
</dbReference>
<protein>
    <submittedName>
        <fullName evidence="2">Competence-damage inducible protein CinA</fullName>
    </submittedName>
</protein>
<proteinExistence type="predicted"/>
<dbReference type="Proteomes" id="UP000054877">
    <property type="component" value="Unassembled WGS sequence"/>
</dbReference>
<keyword evidence="3" id="KW-1185">Reference proteome</keyword>
<evidence type="ECO:0000313" key="2">
    <source>
        <dbReference type="EMBL" id="KTD65751.1"/>
    </source>
</evidence>
<dbReference type="AlphaFoldDB" id="A0A0W0Z9H6"/>
<gene>
    <name evidence="2" type="primary">cinA_1</name>
    <name evidence="2" type="ORF">Lspi_0463</name>
</gene>
<comment type="caution">
    <text evidence="2">The sequence shown here is derived from an EMBL/GenBank/DDBJ whole genome shotgun (WGS) entry which is preliminary data.</text>
</comment>
<dbReference type="OrthoDB" id="9801454at2"/>